<evidence type="ECO:0000313" key="1">
    <source>
        <dbReference type="EMBL" id="MEQ2175481.1"/>
    </source>
</evidence>
<sequence>ITIPGAVLTESKPHWKKVDFSLHAGGQFLPQMKELGRFSHIVCDCCLIGVNFSSTKGRALFINMGIFPV</sequence>
<gene>
    <name evidence="1" type="ORF">GOODEAATRI_018345</name>
</gene>
<protein>
    <recommendedName>
        <fullName evidence="3">Ornithine decarboxylase</fullName>
    </recommendedName>
</protein>
<dbReference type="Proteomes" id="UP001476798">
    <property type="component" value="Unassembled WGS sequence"/>
</dbReference>
<comment type="caution">
    <text evidence="1">The sequence shown here is derived from an EMBL/GenBank/DDBJ whole genome shotgun (WGS) entry which is preliminary data.</text>
</comment>
<dbReference type="EMBL" id="JAHRIO010051530">
    <property type="protein sequence ID" value="MEQ2175481.1"/>
    <property type="molecule type" value="Genomic_DNA"/>
</dbReference>
<accession>A0ABV0NX01</accession>
<proteinExistence type="predicted"/>
<reference evidence="1 2" key="1">
    <citation type="submission" date="2021-06" db="EMBL/GenBank/DDBJ databases">
        <authorList>
            <person name="Palmer J.M."/>
        </authorList>
    </citation>
    <scope>NUCLEOTIDE SEQUENCE [LARGE SCALE GENOMIC DNA]</scope>
    <source>
        <strain evidence="1 2">GA_2019</strain>
        <tissue evidence="1">Muscle</tissue>
    </source>
</reference>
<name>A0ABV0NX01_9TELE</name>
<evidence type="ECO:0000313" key="2">
    <source>
        <dbReference type="Proteomes" id="UP001476798"/>
    </source>
</evidence>
<feature type="non-terminal residue" evidence="1">
    <location>
        <position position="1"/>
    </location>
</feature>
<keyword evidence="2" id="KW-1185">Reference proteome</keyword>
<organism evidence="1 2">
    <name type="scientific">Goodea atripinnis</name>
    <dbReference type="NCBI Taxonomy" id="208336"/>
    <lineage>
        <taxon>Eukaryota</taxon>
        <taxon>Metazoa</taxon>
        <taxon>Chordata</taxon>
        <taxon>Craniata</taxon>
        <taxon>Vertebrata</taxon>
        <taxon>Euteleostomi</taxon>
        <taxon>Actinopterygii</taxon>
        <taxon>Neopterygii</taxon>
        <taxon>Teleostei</taxon>
        <taxon>Neoteleostei</taxon>
        <taxon>Acanthomorphata</taxon>
        <taxon>Ovalentaria</taxon>
        <taxon>Atherinomorphae</taxon>
        <taxon>Cyprinodontiformes</taxon>
        <taxon>Goodeidae</taxon>
        <taxon>Goodea</taxon>
    </lineage>
</organism>
<evidence type="ECO:0008006" key="3">
    <source>
        <dbReference type="Google" id="ProtNLM"/>
    </source>
</evidence>